<dbReference type="InterPro" id="IPR003814">
    <property type="entry name" value="FmdEsu_dom"/>
</dbReference>
<dbReference type="SUPFAM" id="SSF143555">
    <property type="entry name" value="FwdE-like"/>
    <property type="match status" value="1"/>
</dbReference>
<proteinExistence type="predicted"/>
<dbReference type="Pfam" id="PF02663">
    <property type="entry name" value="FmdE"/>
    <property type="match status" value="1"/>
</dbReference>
<dbReference type="RefSeq" id="WP_369869452.1">
    <property type="nucleotide sequence ID" value="NZ_JBGFFE010000035.1"/>
</dbReference>
<organism evidence="2 3">
    <name type="scientific">Clostridium lapidicellarium</name>
    <dbReference type="NCBI Taxonomy" id="3240931"/>
    <lineage>
        <taxon>Bacteria</taxon>
        <taxon>Bacillati</taxon>
        <taxon>Bacillota</taxon>
        <taxon>Clostridia</taxon>
        <taxon>Eubacteriales</taxon>
        <taxon>Clostridiaceae</taxon>
        <taxon>Clostridium</taxon>
    </lineage>
</organism>
<sequence>MASRASARDEEISCVYENDFYVANAVKVIKGCILDKKNLIYRETGKTVFSLIIDIIFNKG</sequence>
<accession>A0ABV4E1B6</accession>
<evidence type="ECO:0000313" key="3">
    <source>
        <dbReference type="Proteomes" id="UP001565220"/>
    </source>
</evidence>
<evidence type="ECO:0000313" key="2">
    <source>
        <dbReference type="EMBL" id="MEY8764946.1"/>
    </source>
</evidence>
<keyword evidence="3" id="KW-1185">Reference proteome</keyword>
<dbReference type="Gene3D" id="3.30.1330.130">
    <property type="match status" value="1"/>
</dbReference>
<evidence type="ECO:0000259" key="1">
    <source>
        <dbReference type="Pfam" id="PF02663"/>
    </source>
</evidence>
<gene>
    <name evidence="2" type="ORF">AB8S09_15090</name>
</gene>
<name>A0ABV4E1B6_9CLOT</name>
<protein>
    <submittedName>
        <fullName evidence="2">FmdE family protein</fullName>
    </submittedName>
</protein>
<dbReference type="EMBL" id="JBGFFE010000035">
    <property type="protein sequence ID" value="MEY8764946.1"/>
    <property type="molecule type" value="Genomic_DNA"/>
</dbReference>
<comment type="caution">
    <text evidence="2">The sequence shown here is derived from an EMBL/GenBank/DDBJ whole genome shotgun (WGS) entry which is preliminary data.</text>
</comment>
<feature type="domain" description="Formylmethanofuran dehydrogenase subunit E" evidence="1">
    <location>
        <begin position="7"/>
        <end position="52"/>
    </location>
</feature>
<dbReference type="Proteomes" id="UP001565220">
    <property type="component" value="Unassembled WGS sequence"/>
</dbReference>
<reference evidence="2 3" key="1">
    <citation type="submission" date="2024-08" db="EMBL/GenBank/DDBJ databases">
        <title>Clostridium lapicellarii sp. nov., and Clostridium renhuaiense sp. nov., two species isolated from the mud in a fermentation cellar used for producing sauce-flavour Chinese liquors.</title>
        <authorList>
            <person name="Yang F."/>
            <person name="Wang H."/>
            <person name="Chen L.Q."/>
            <person name="Zhou N."/>
            <person name="Lu J.J."/>
            <person name="Pu X.X."/>
            <person name="Wan B."/>
            <person name="Wang L."/>
            <person name="Liu S.J."/>
        </authorList>
    </citation>
    <scope>NUCLEOTIDE SEQUENCE [LARGE SCALE GENOMIC DNA]</scope>
    <source>
        <strain evidence="2 3">MT-113</strain>
    </source>
</reference>